<gene>
    <name evidence="2" type="ORF">chiPu_0029363</name>
</gene>
<dbReference type="Proteomes" id="UP000287033">
    <property type="component" value="Unassembled WGS sequence"/>
</dbReference>
<dbReference type="AlphaFoldDB" id="A0A401TS14"/>
<evidence type="ECO:0000313" key="3">
    <source>
        <dbReference type="Proteomes" id="UP000287033"/>
    </source>
</evidence>
<evidence type="ECO:0000256" key="1">
    <source>
        <dbReference type="SAM" id="MobiDB-lite"/>
    </source>
</evidence>
<sequence>MHARGRSPARIVAAARPVSRRGDGVPGRQRHHDCGGDVARPACADGRVQTQPAVAG</sequence>
<proteinExistence type="predicted"/>
<keyword evidence="3" id="KW-1185">Reference proteome</keyword>
<feature type="non-terminal residue" evidence="2">
    <location>
        <position position="56"/>
    </location>
</feature>
<evidence type="ECO:0000313" key="2">
    <source>
        <dbReference type="EMBL" id="GCC45437.1"/>
    </source>
</evidence>
<comment type="caution">
    <text evidence="2">The sequence shown here is derived from an EMBL/GenBank/DDBJ whole genome shotgun (WGS) entry which is preliminary data.</text>
</comment>
<protein>
    <submittedName>
        <fullName evidence="2">Uncharacterized protein</fullName>
    </submittedName>
</protein>
<name>A0A401TS14_CHIPU</name>
<organism evidence="2 3">
    <name type="scientific">Chiloscyllium punctatum</name>
    <name type="common">Brownbanded bambooshark</name>
    <name type="synonym">Hemiscyllium punctatum</name>
    <dbReference type="NCBI Taxonomy" id="137246"/>
    <lineage>
        <taxon>Eukaryota</taxon>
        <taxon>Metazoa</taxon>
        <taxon>Chordata</taxon>
        <taxon>Craniata</taxon>
        <taxon>Vertebrata</taxon>
        <taxon>Chondrichthyes</taxon>
        <taxon>Elasmobranchii</taxon>
        <taxon>Galeomorphii</taxon>
        <taxon>Galeoidea</taxon>
        <taxon>Orectolobiformes</taxon>
        <taxon>Hemiscylliidae</taxon>
        <taxon>Chiloscyllium</taxon>
    </lineage>
</organism>
<dbReference type="EMBL" id="BEZZ01154981">
    <property type="protein sequence ID" value="GCC45437.1"/>
    <property type="molecule type" value="Genomic_DNA"/>
</dbReference>
<reference evidence="2 3" key="1">
    <citation type="journal article" date="2018" name="Nat. Ecol. Evol.">
        <title>Shark genomes provide insights into elasmobranch evolution and the origin of vertebrates.</title>
        <authorList>
            <person name="Hara Y"/>
            <person name="Yamaguchi K"/>
            <person name="Onimaru K"/>
            <person name="Kadota M"/>
            <person name="Koyanagi M"/>
            <person name="Keeley SD"/>
            <person name="Tatsumi K"/>
            <person name="Tanaka K"/>
            <person name="Motone F"/>
            <person name="Kageyama Y"/>
            <person name="Nozu R"/>
            <person name="Adachi N"/>
            <person name="Nishimura O"/>
            <person name="Nakagawa R"/>
            <person name="Tanegashima C"/>
            <person name="Kiyatake I"/>
            <person name="Matsumoto R"/>
            <person name="Murakumo K"/>
            <person name="Nishida K"/>
            <person name="Terakita A"/>
            <person name="Kuratani S"/>
            <person name="Sato K"/>
            <person name="Hyodo S Kuraku.S."/>
        </authorList>
    </citation>
    <scope>NUCLEOTIDE SEQUENCE [LARGE SCALE GENOMIC DNA]</scope>
</reference>
<feature type="region of interest" description="Disordered" evidence="1">
    <location>
        <begin position="18"/>
        <end position="40"/>
    </location>
</feature>
<accession>A0A401TS14</accession>